<comment type="caution">
    <text evidence="11">The sequence shown here is derived from an EMBL/GenBank/DDBJ whole genome shotgun (WGS) entry which is preliminary data.</text>
</comment>
<proteinExistence type="inferred from homology"/>
<dbReference type="EMBL" id="JBEZFP010000054">
    <property type="protein sequence ID" value="MEU8135978.1"/>
    <property type="molecule type" value="Genomic_DNA"/>
</dbReference>
<evidence type="ECO:0000256" key="7">
    <source>
        <dbReference type="ARBA" id="ARBA00023004"/>
    </source>
</evidence>
<dbReference type="NCBIfam" id="TIGR03914">
    <property type="entry name" value="UDG_fam_dom"/>
    <property type="match status" value="1"/>
</dbReference>
<dbReference type="InterPro" id="IPR036895">
    <property type="entry name" value="Uracil-DNA_glycosylase-like_sf"/>
</dbReference>
<evidence type="ECO:0000256" key="8">
    <source>
        <dbReference type="ARBA" id="ARBA00023014"/>
    </source>
</evidence>
<dbReference type="Gene3D" id="3.40.470.10">
    <property type="entry name" value="Uracil-DNA glycosylase-like domain"/>
    <property type="match status" value="1"/>
</dbReference>
<keyword evidence="12" id="KW-1185">Reference proteome</keyword>
<evidence type="ECO:0000313" key="12">
    <source>
        <dbReference type="Proteomes" id="UP001551482"/>
    </source>
</evidence>
<name>A0ABV3DJN4_9ACTN</name>
<dbReference type="PANTHER" id="PTHR33693:SF9">
    <property type="entry name" value="TYPE-4 URACIL-DNA GLYCOSYLASE"/>
    <property type="match status" value="1"/>
</dbReference>
<accession>A0ABV3DJN4</accession>
<evidence type="ECO:0000313" key="11">
    <source>
        <dbReference type="EMBL" id="MEU8135978.1"/>
    </source>
</evidence>
<evidence type="ECO:0000256" key="9">
    <source>
        <dbReference type="ARBA" id="ARBA00023204"/>
    </source>
</evidence>
<dbReference type="SMART" id="SM00986">
    <property type="entry name" value="UDG"/>
    <property type="match status" value="1"/>
</dbReference>
<dbReference type="SMART" id="SM00987">
    <property type="entry name" value="UreE_C"/>
    <property type="match status" value="1"/>
</dbReference>
<protein>
    <recommendedName>
        <fullName evidence="2">Type-4 uracil-DNA glycosylase</fullName>
    </recommendedName>
</protein>
<gene>
    <name evidence="11" type="ORF">AB0C36_20985</name>
</gene>
<keyword evidence="8" id="KW-0411">Iron-sulfur</keyword>
<dbReference type="InterPro" id="IPR005122">
    <property type="entry name" value="Uracil-DNA_glycosylase-like"/>
</dbReference>
<evidence type="ECO:0000256" key="1">
    <source>
        <dbReference type="ARBA" id="ARBA00006521"/>
    </source>
</evidence>
<evidence type="ECO:0000256" key="2">
    <source>
        <dbReference type="ARBA" id="ARBA00019403"/>
    </source>
</evidence>
<dbReference type="Pfam" id="PF03167">
    <property type="entry name" value="UDG"/>
    <property type="match status" value="1"/>
</dbReference>
<keyword evidence="6" id="KW-0378">Hydrolase</keyword>
<feature type="domain" description="Uracil-DNA glycosylase-like" evidence="10">
    <location>
        <begin position="44"/>
        <end position="204"/>
    </location>
</feature>
<dbReference type="CDD" id="cd10030">
    <property type="entry name" value="UDG-F4_TTUDGA_SPO1dp_like"/>
    <property type="match status" value="1"/>
</dbReference>
<comment type="similarity">
    <text evidence="1">Belongs to the uracil-DNA glycosylase (UDG) superfamily. Type 4 (UDGa) family.</text>
</comment>
<dbReference type="PANTHER" id="PTHR33693">
    <property type="entry name" value="TYPE-5 URACIL-DNA GLYCOSYLASE"/>
    <property type="match status" value="1"/>
</dbReference>
<dbReference type="InterPro" id="IPR005273">
    <property type="entry name" value="Ura-DNA_glyco_family4"/>
</dbReference>
<dbReference type="SUPFAM" id="SSF52141">
    <property type="entry name" value="Uracil-DNA glycosylase-like"/>
    <property type="match status" value="1"/>
</dbReference>
<keyword evidence="7" id="KW-0408">Iron</keyword>
<keyword evidence="3" id="KW-0004">4Fe-4S</keyword>
<dbReference type="Proteomes" id="UP001551482">
    <property type="component" value="Unassembled WGS sequence"/>
</dbReference>
<reference evidence="11 12" key="1">
    <citation type="submission" date="2024-06" db="EMBL/GenBank/DDBJ databases">
        <title>The Natural Products Discovery Center: Release of the First 8490 Sequenced Strains for Exploring Actinobacteria Biosynthetic Diversity.</title>
        <authorList>
            <person name="Kalkreuter E."/>
            <person name="Kautsar S.A."/>
            <person name="Yang D."/>
            <person name="Bader C.D."/>
            <person name="Teijaro C.N."/>
            <person name="Fluegel L."/>
            <person name="Davis C.M."/>
            <person name="Simpson J.R."/>
            <person name="Lauterbach L."/>
            <person name="Steele A.D."/>
            <person name="Gui C."/>
            <person name="Meng S."/>
            <person name="Li G."/>
            <person name="Viehrig K."/>
            <person name="Ye F."/>
            <person name="Su P."/>
            <person name="Kiefer A.F."/>
            <person name="Nichols A."/>
            <person name="Cepeda A.J."/>
            <person name="Yan W."/>
            <person name="Fan B."/>
            <person name="Jiang Y."/>
            <person name="Adhikari A."/>
            <person name="Zheng C.-J."/>
            <person name="Schuster L."/>
            <person name="Cowan T.M."/>
            <person name="Smanski M.J."/>
            <person name="Chevrette M.G."/>
            <person name="De Carvalho L.P.S."/>
            <person name="Shen B."/>
        </authorList>
    </citation>
    <scope>NUCLEOTIDE SEQUENCE [LARGE SCALE GENOMIC DNA]</scope>
    <source>
        <strain evidence="11 12">NPDC048946</strain>
    </source>
</reference>
<evidence type="ECO:0000256" key="4">
    <source>
        <dbReference type="ARBA" id="ARBA00022723"/>
    </source>
</evidence>
<organism evidence="11 12">
    <name type="scientific">Streptodolium elevatio</name>
    <dbReference type="NCBI Taxonomy" id="3157996"/>
    <lineage>
        <taxon>Bacteria</taxon>
        <taxon>Bacillati</taxon>
        <taxon>Actinomycetota</taxon>
        <taxon>Actinomycetes</taxon>
        <taxon>Kitasatosporales</taxon>
        <taxon>Streptomycetaceae</taxon>
        <taxon>Streptodolium</taxon>
    </lineage>
</organism>
<sequence length="211" mass="22480">MAGRFEGAAGYVPNDGRRTVRTLGRAVEKCRGCDLYKEATTAVFGDGPPDAAVMLVGEQPGDQEDRTGEPFVGPAGRLLDKALAEAGIDRADVYVTNAVKHFRFRRESPGGKRLHQAPTLSQMVACHPWLEAEIDVVDPRVIVALGATAGRSLMGRDFRLTQHRGEELALPGGGRVVVATTHPSAVLRAPDRDAVFAGLVDDLRVVCALAG</sequence>
<keyword evidence="9" id="KW-0234">DNA repair</keyword>
<evidence type="ECO:0000256" key="6">
    <source>
        <dbReference type="ARBA" id="ARBA00022801"/>
    </source>
</evidence>
<evidence type="ECO:0000259" key="10">
    <source>
        <dbReference type="SMART" id="SM00986"/>
    </source>
</evidence>
<dbReference type="NCBIfam" id="TIGR00758">
    <property type="entry name" value="UDG_fam4"/>
    <property type="match status" value="1"/>
</dbReference>
<keyword evidence="4" id="KW-0479">Metal-binding</keyword>
<keyword evidence="5" id="KW-0227">DNA damage</keyword>
<evidence type="ECO:0000256" key="3">
    <source>
        <dbReference type="ARBA" id="ARBA00022485"/>
    </source>
</evidence>
<dbReference type="InterPro" id="IPR051536">
    <property type="entry name" value="UDG_Type-4/5"/>
</dbReference>
<evidence type="ECO:0000256" key="5">
    <source>
        <dbReference type="ARBA" id="ARBA00022763"/>
    </source>
</evidence>
<dbReference type="RefSeq" id="WP_358356158.1">
    <property type="nucleotide sequence ID" value="NZ_JBEZFP010000054.1"/>
</dbReference>